<reference evidence="1" key="1">
    <citation type="journal article" date="2014" name="Front. Microbiol.">
        <title>High frequency of phylogenetically diverse reductive dehalogenase-homologous genes in deep subseafloor sedimentary metagenomes.</title>
        <authorList>
            <person name="Kawai M."/>
            <person name="Futagami T."/>
            <person name="Toyoda A."/>
            <person name="Takaki Y."/>
            <person name="Nishi S."/>
            <person name="Hori S."/>
            <person name="Arai W."/>
            <person name="Tsubouchi T."/>
            <person name="Morono Y."/>
            <person name="Uchiyama I."/>
            <person name="Ito T."/>
            <person name="Fujiyama A."/>
            <person name="Inagaki F."/>
            <person name="Takami H."/>
        </authorList>
    </citation>
    <scope>NUCLEOTIDE SEQUENCE</scope>
    <source>
        <strain evidence="1">Expedition CK06-06</strain>
    </source>
</reference>
<comment type="caution">
    <text evidence="1">The sequence shown here is derived from an EMBL/GenBank/DDBJ whole genome shotgun (WGS) entry which is preliminary data.</text>
</comment>
<sequence>MAGKKHLFSNTGYYATQLVSATIEDAAKDEIVLTFSKSVRPFLRSVKTEFTCVGTAKTVGSIVVDTVAKTLTVIVTVAYANGNTCTLVHNPAAPNKGATVNTVVTNNVV</sequence>
<gene>
    <name evidence="1" type="ORF">S01H1_60365</name>
</gene>
<name>X0X4Y7_9ZZZZ</name>
<accession>X0X4Y7</accession>
<protein>
    <submittedName>
        <fullName evidence="1">Uncharacterized protein</fullName>
    </submittedName>
</protein>
<evidence type="ECO:0000313" key="1">
    <source>
        <dbReference type="EMBL" id="GAG20051.1"/>
    </source>
</evidence>
<organism evidence="1">
    <name type="scientific">marine sediment metagenome</name>
    <dbReference type="NCBI Taxonomy" id="412755"/>
    <lineage>
        <taxon>unclassified sequences</taxon>
        <taxon>metagenomes</taxon>
        <taxon>ecological metagenomes</taxon>
    </lineage>
</organism>
<dbReference type="AlphaFoldDB" id="X0X4Y7"/>
<proteinExistence type="predicted"/>
<dbReference type="EMBL" id="BARS01039536">
    <property type="protein sequence ID" value="GAG20051.1"/>
    <property type="molecule type" value="Genomic_DNA"/>
</dbReference>